<protein>
    <recommendedName>
        <fullName evidence="1">Flagellin N-terminal domain-containing protein</fullName>
    </recommendedName>
</protein>
<sequence>MRITMQSVHNKTLRDLNNLTTSMSRVNSQISSGKQISTISQDPVNLITALGLRSTLTQITTYQDNLTFGDKSISAAESALTQMKDLTLRAKVLGLQQANATVNTQNRASAAEEVRHLWEEAITLANSDVNGKYIFGGYRTTGYTDIEPEPFVADLTAGYHINGQPLPALAAAAPTQYNLNTGDLAINGLPIDATVADADSTAHADASAAAKASAINAKFASTGVRADITPANKVAAGAVTQTLPLPPLTNIASGDLLINGQDIFDGVTNPAAAAVLGQDSDNTLVNAINAHSATTGVIASRDSSGILSLTAVDGRNIEVATNANGEAISQLNGAAGDTVYFGTVQLSSNQPFSLQTTPITEPGLVALGLDGGTAITGESSDTVGDGLLTMITIQKQDGNVRYAGDPDHDLAIKVGKISTLEVAKNGKTAVLDTGIFAMLKKLEDSLLGEKFSSVTGLNKATDTTAKLDSGNTGLEKQDTAFTSGTIAFTVTDHSTYPPTNRTMDIGIALATDSPADIAARINGIPGMTASWNSDGYLKLETTDTERYSFTYTDTSNFLEMSGITPDTMQVQSINKAVDDANTVMDNLSTQVSDFGARVNRIMVQQQIYSKLELATTENLSEKEDTDFTKALLELKSKETAYEAALAAAAKTMQMSLLDFLK</sequence>
<reference evidence="2" key="1">
    <citation type="journal article" date="2022" name="bioRxiv">
        <title>Thiovibrio frasassiensisgen. nov., sp. nov., an autotrophic, elemental sulfur disproportionating bacterium isolated from sulfidic karst sediment, and proposal of Thiovibrionaceae fam. nov.</title>
        <authorList>
            <person name="Aronson H."/>
            <person name="Thomas C."/>
            <person name="Bhattacharyya M."/>
            <person name="Eckstein S."/>
            <person name="Jensen S."/>
            <person name="Barco R."/>
            <person name="Macalady J."/>
            <person name="Amend J."/>
        </authorList>
    </citation>
    <scope>NUCLEOTIDE SEQUENCE</scope>
    <source>
        <strain evidence="2">RS19-109</strain>
    </source>
</reference>
<keyword evidence="3" id="KW-1185">Reference proteome</keyword>
<evidence type="ECO:0000259" key="1">
    <source>
        <dbReference type="Pfam" id="PF00669"/>
    </source>
</evidence>
<evidence type="ECO:0000313" key="2">
    <source>
        <dbReference type="EMBL" id="MDG4475835.1"/>
    </source>
</evidence>
<dbReference type="PANTHER" id="PTHR42792:SF1">
    <property type="entry name" value="FLAGELLAR HOOK-ASSOCIATED PROTEIN 3"/>
    <property type="match status" value="1"/>
</dbReference>
<dbReference type="GO" id="GO:0009288">
    <property type="term" value="C:bacterial-type flagellum"/>
    <property type="evidence" value="ECO:0007669"/>
    <property type="project" value="InterPro"/>
</dbReference>
<proteinExistence type="predicted"/>
<dbReference type="AlphaFoldDB" id="A0A9X4RLY3"/>
<dbReference type="InterPro" id="IPR001492">
    <property type="entry name" value="Flagellin"/>
</dbReference>
<dbReference type="Pfam" id="PF00669">
    <property type="entry name" value="Flagellin_N"/>
    <property type="match status" value="1"/>
</dbReference>
<dbReference type="InterPro" id="IPR001029">
    <property type="entry name" value="Flagellin_N"/>
</dbReference>
<comment type="caution">
    <text evidence="2">The sequence shown here is derived from an EMBL/GenBank/DDBJ whole genome shotgun (WGS) entry which is preliminary data.</text>
</comment>
<feature type="domain" description="Flagellin N-terminal" evidence="1">
    <location>
        <begin position="6"/>
        <end position="140"/>
    </location>
</feature>
<dbReference type="EMBL" id="JAPHEH010000001">
    <property type="protein sequence ID" value="MDG4475835.1"/>
    <property type="molecule type" value="Genomic_DNA"/>
</dbReference>
<gene>
    <name evidence="2" type="ORF">OLX77_06645</name>
</gene>
<accession>A0A9X4RLY3</accession>
<dbReference type="Gene3D" id="1.20.1330.10">
    <property type="entry name" value="f41 fragment of flagellin, N-terminal domain"/>
    <property type="match status" value="2"/>
</dbReference>
<name>A0A9X4RLY3_9BACT</name>
<dbReference type="Proteomes" id="UP001154240">
    <property type="component" value="Unassembled WGS sequence"/>
</dbReference>
<dbReference type="Gene3D" id="3.30.70.2120">
    <property type="match status" value="1"/>
</dbReference>
<dbReference type="RefSeq" id="WP_307632809.1">
    <property type="nucleotide sequence ID" value="NZ_JAPHEH010000001.1"/>
</dbReference>
<dbReference type="GO" id="GO:0005198">
    <property type="term" value="F:structural molecule activity"/>
    <property type="evidence" value="ECO:0007669"/>
    <property type="project" value="InterPro"/>
</dbReference>
<evidence type="ECO:0000313" key="3">
    <source>
        <dbReference type="Proteomes" id="UP001154240"/>
    </source>
</evidence>
<reference evidence="2" key="2">
    <citation type="submission" date="2022-10" db="EMBL/GenBank/DDBJ databases">
        <authorList>
            <person name="Aronson H.S."/>
        </authorList>
    </citation>
    <scope>NUCLEOTIDE SEQUENCE</scope>
    <source>
        <strain evidence="2">RS19-109</strain>
    </source>
</reference>
<dbReference type="SUPFAM" id="SSF64518">
    <property type="entry name" value="Phase 1 flagellin"/>
    <property type="match status" value="1"/>
</dbReference>
<dbReference type="PANTHER" id="PTHR42792">
    <property type="entry name" value="FLAGELLIN"/>
    <property type="match status" value="1"/>
</dbReference>
<organism evidence="2 3">
    <name type="scientific">Thiovibrio frasassiensis</name>
    <dbReference type="NCBI Taxonomy" id="2984131"/>
    <lineage>
        <taxon>Bacteria</taxon>
        <taxon>Pseudomonadati</taxon>
        <taxon>Thermodesulfobacteriota</taxon>
        <taxon>Desulfobulbia</taxon>
        <taxon>Desulfobulbales</taxon>
        <taxon>Thiovibrionaceae</taxon>
        <taxon>Thiovibrio</taxon>
    </lineage>
</organism>